<keyword evidence="1" id="KW-1133">Transmembrane helix</keyword>
<keyword evidence="1" id="KW-0812">Transmembrane</keyword>
<sequence>MQALSYGASSTRAHKLAYDEERRVVVAYDRSGALIGELPPVAMAKRQTASCALIDYYAVENLPGFHFLTDEATTSWGADWDRYLTNPPEYPAYPASACVTSSPSPSLTWDASPSCSTSLTNSTSIKAGSDGNVALPYTRGTSSGTQFTVATAASFPVQTTLTSVVNIPSLDSALDSSSPTLTMTNSLLSTTASTASNTEPATLDVTAKAGQSCSLALTTIACSATGSTRVQVSAQGYLWFNYPSTRSGHYKWALSLETYISDITQRSTYLGVNASTHSTGIVKQVPQCAFLDGSANDSATTTSASSAPGSTVTSPPGKAVPVYAYAVPIAVVLGLAIAAVVVLIIRRSRSSRPEGQWKQQVSPMWLPNTAGDHPSSGIIVTTPQSSTIYGTGNRDEKYRHWTDRLDHGYSPVTGSANSGSDFDTSYAAQLSPLPPAYAQAR</sequence>
<evidence type="ECO:0000313" key="3">
    <source>
        <dbReference type="Proteomes" id="UP000077266"/>
    </source>
</evidence>
<dbReference type="EMBL" id="KV425909">
    <property type="protein sequence ID" value="KZV99514.1"/>
    <property type="molecule type" value="Genomic_DNA"/>
</dbReference>
<feature type="transmembrane region" description="Helical" evidence="1">
    <location>
        <begin position="322"/>
        <end position="345"/>
    </location>
</feature>
<reference evidence="2 3" key="1">
    <citation type="journal article" date="2016" name="Mol. Biol. Evol.">
        <title>Comparative Genomics of Early-Diverging Mushroom-Forming Fungi Provides Insights into the Origins of Lignocellulose Decay Capabilities.</title>
        <authorList>
            <person name="Nagy L.G."/>
            <person name="Riley R."/>
            <person name="Tritt A."/>
            <person name="Adam C."/>
            <person name="Daum C."/>
            <person name="Floudas D."/>
            <person name="Sun H."/>
            <person name="Yadav J.S."/>
            <person name="Pangilinan J."/>
            <person name="Larsson K.H."/>
            <person name="Matsuura K."/>
            <person name="Barry K."/>
            <person name="Labutti K."/>
            <person name="Kuo R."/>
            <person name="Ohm R.A."/>
            <person name="Bhattacharya S.S."/>
            <person name="Shirouzu T."/>
            <person name="Yoshinaga Y."/>
            <person name="Martin F.M."/>
            <person name="Grigoriev I.V."/>
            <person name="Hibbett D.S."/>
        </authorList>
    </citation>
    <scope>NUCLEOTIDE SEQUENCE [LARGE SCALE GENOMIC DNA]</scope>
    <source>
        <strain evidence="2 3">HHB12029</strain>
    </source>
</reference>
<dbReference type="InParanoid" id="A0A165MN85"/>
<proteinExistence type="predicted"/>
<dbReference type="STRING" id="1314781.A0A165MN85"/>
<evidence type="ECO:0008006" key="4">
    <source>
        <dbReference type="Google" id="ProtNLM"/>
    </source>
</evidence>
<dbReference type="Proteomes" id="UP000077266">
    <property type="component" value="Unassembled WGS sequence"/>
</dbReference>
<keyword evidence="3" id="KW-1185">Reference proteome</keyword>
<name>A0A165MN85_EXIGL</name>
<protein>
    <recommendedName>
        <fullName evidence="4">Transmembrane protein</fullName>
    </recommendedName>
</protein>
<evidence type="ECO:0000256" key="1">
    <source>
        <dbReference type="SAM" id="Phobius"/>
    </source>
</evidence>
<evidence type="ECO:0000313" key="2">
    <source>
        <dbReference type="EMBL" id="KZV99514.1"/>
    </source>
</evidence>
<accession>A0A165MN85</accession>
<keyword evidence="1" id="KW-0472">Membrane</keyword>
<dbReference type="AlphaFoldDB" id="A0A165MN85"/>
<dbReference type="OrthoDB" id="3010635at2759"/>
<gene>
    <name evidence="2" type="ORF">EXIGLDRAFT_668444</name>
</gene>
<organism evidence="2 3">
    <name type="scientific">Exidia glandulosa HHB12029</name>
    <dbReference type="NCBI Taxonomy" id="1314781"/>
    <lineage>
        <taxon>Eukaryota</taxon>
        <taxon>Fungi</taxon>
        <taxon>Dikarya</taxon>
        <taxon>Basidiomycota</taxon>
        <taxon>Agaricomycotina</taxon>
        <taxon>Agaricomycetes</taxon>
        <taxon>Auriculariales</taxon>
        <taxon>Exidiaceae</taxon>
        <taxon>Exidia</taxon>
    </lineage>
</organism>